<organism evidence="1 2">
    <name type="scientific">Dictyocaulus viviparus</name>
    <name type="common">Bovine lungworm</name>
    <dbReference type="NCBI Taxonomy" id="29172"/>
    <lineage>
        <taxon>Eukaryota</taxon>
        <taxon>Metazoa</taxon>
        <taxon>Ecdysozoa</taxon>
        <taxon>Nematoda</taxon>
        <taxon>Chromadorea</taxon>
        <taxon>Rhabditida</taxon>
        <taxon>Rhabditina</taxon>
        <taxon>Rhabditomorpha</taxon>
        <taxon>Strongyloidea</taxon>
        <taxon>Metastrongylidae</taxon>
        <taxon>Dictyocaulus</taxon>
    </lineage>
</organism>
<reference evidence="1 2" key="1">
    <citation type="submission" date="2013-11" db="EMBL/GenBank/DDBJ databases">
        <title>Draft genome of the bovine lungworm Dictyocaulus viviparus.</title>
        <authorList>
            <person name="Mitreva M."/>
        </authorList>
    </citation>
    <scope>NUCLEOTIDE SEQUENCE [LARGE SCALE GENOMIC DNA]</scope>
    <source>
        <strain evidence="1 2">HannoverDv2000</strain>
    </source>
</reference>
<name>A0A0D8XZY5_DICVI</name>
<gene>
    <name evidence="1" type="ORF">DICVIV_04459</name>
</gene>
<proteinExistence type="predicted"/>
<dbReference type="STRING" id="29172.A0A0D8XZY5"/>
<evidence type="ECO:0000313" key="1">
    <source>
        <dbReference type="EMBL" id="KJH49442.1"/>
    </source>
</evidence>
<protein>
    <recommendedName>
        <fullName evidence="3">Cysteine rich repeat-containing domain protein</fullName>
    </recommendedName>
</protein>
<evidence type="ECO:0008006" key="3">
    <source>
        <dbReference type="Google" id="ProtNLM"/>
    </source>
</evidence>
<dbReference type="Proteomes" id="UP000053766">
    <property type="component" value="Unassembled WGS sequence"/>
</dbReference>
<evidence type="ECO:0000313" key="2">
    <source>
        <dbReference type="Proteomes" id="UP000053766"/>
    </source>
</evidence>
<sequence>MHPKKINVSFIREQLHQCAPLCHSTCVDSCAQQLQPLAQCQQSCTSTCHSACNQPLHLQPVQQLPLQPQQQCIQQCNAACQQQQIQPGCQQTCQTSW</sequence>
<reference evidence="2" key="2">
    <citation type="journal article" date="2016" name="Sci. Rep.">
        <title>Dictyocaulus viviparus genome, variome and transcriptome elucidate lungworm biology and support future intervention.</title>
        <authorList>
            <person name="McNulty S.N."/>
            <person name="Strube C."/>
            <person name="Rosa B.A."/>
            <person name="Martin J.C."/>
            <person name="Tyagi R."/>
            <person name="Choi Y.J."/>
            <person name="Wang Q."/>
            <person name="Hallsworth Pepin K."/>
            <person name="Zhang X."/>
            <person name="Ozersky P."/>
            <person name="Wilson R.K."/>
            <person name="Sternberg P.W."/>
            <person name="Gasser R.B."/>
            <person name="Mitreva M."/>
        </authorList>
    </citation>
    <scope>NUCLEOTIDE SEQUENCE [LARGE SCALE GENOMIC DNA]</scope>
    <source>
        <strain evidence="2">HannoverDv2000</strain>
    </source>
</reference>
<dbReference type="AlphaFoldDB" id="A0A0D8XZY5"/>
<dbReference type="EMBL" id="KN716235">
    <property type="protein sequence ID" value="KJH49442.1"/>
    <property type="molecule type" value="Genomic_DNA"/>
</dbReference>
<keyword evidence="2" id="KW-1185">Reference proteome</keyword>
<accession>A0A0D8XZY5</accession>